<feature type="compositionally biased region" description="Low complexity" evidence="1">
    <location>
        <begin position="45"/>
        <end position="56"/>
    </location>
</feature>
<proteinExistence type="predicted"/>
<evidence type="ECO:0000256" key="1">
    <source>
        <dbReference type="SAM" id="MobiDB-lite"/>
    </source>
</evidence>
<sequence length="80" mass="8387">MVACAASTGDFGREAMRRQIRPPLCAPCARIRLRRRGSGAGVGGASADPAPPSSRVDPARVKAMGRRRDGGDLRGVKVTK</sequence>
<evidence type="ECO:0000313" key="3">
    <source>
        <dbReference type="Proteomes" id="UP000008021"/>
    </source>
</evidence>
<feature type="region of interest" description="Disordered" evidence="1">
    <location>
        <begin position="36"/>
        <end position="80"/>
    </location>
</feature>
<dbReference type="EnsemblPlants" id="OMERI08G11240.1">
    <property type="protein sequence ID" value="OMERI08G11240.1"/>
    <property type="gene ID" value="OMERI08G11240"/>
</dbReference>
<reference evidence="2" key="1">
    <citation type="submission" date="2015-04" db="UniProtKB">
        <authorList>
            <consortium name="EnsemblPlants"/>
        </authorList>
    </citation>
    <scope>IDENTIFICATION</scope>
</reference>
<dbReference type="AlphaFoldDB" id="A0A0E0EL53"/>
<protein>
    <submittedName>
        <fullName evidence="2">Uncharacterized protein</fullName>
    </submittedName>
</protein>
<dbReference type="Gramene" id="OMERI08G11240.1">
    <property type="protein sequence ID" value="OMERI08G11240.1"/>
    <property type="gene ID" value="OMERI08G11240"/>
</dbReference>
<organism evidence="2">
    <name type="scientific">Oryza meridionalis</name>
    <dbReference type="NCBI Taxonomy" id="40149"/>
    <lineage>
        <taxon>Eukaryota</taxon>
        <taxon>Viridiplantae</taxon>
        <taxon>Streptophyta</taxon>
        <taxon>Embryophyta</taxon>
        <taxon>Tracheophyta</taxon>
        <taxon>Spermatophyta</taxon>
        <taxon>Magnoliopsida</taxon>
        <taxon>Liliopsida</taxon>
        <taxon>Poales</taxon>
        <taxon>Poaceae</taxon>
        <taxon>BOP clade</taxon>
        <taxon>Oryzoideae</taxon>
        <taxon>Oryzeae</taxon>
        <taxon>Oryzinae</taxon>
        <taxon>Oryza</taxon>
    </lineage>
</organism>
<feature type="compositionally biased region" description="Basic and acidic residues" evidence="1">
    <location>
        <begin position="66"/>
        <end position="80"/>
    </location>
</feature>
<dbReference type="HOGENOM" id="CLU_2593864_0_0_1"/>
<dbReference type="Proteomes" id="UP000008021">
    <property type="component" value="Chromosome 8"/>
</dbReference>
<name>A0A0E0EL53_9ORYZ</name>
<keyword evidence="3" id="KW-1185">Reference proteome</keyword>
<accession>A0A0E0EL53</accession>
<reference evidence="2" key="2">
    <citation type="submission" date="2018-05" db="EMBL/GenBank/DDBJ databases">
        <title>OmerRS3 (Oryza meridionalis Reference Sequence Version 3).</title>
        <authorList>
            <person name="Zhang J."/>
            <person name="Kudrna D."/>
            <person name="Lee S."/>
            <person name="Talag J."/>
            <person name="Welchert J."/>
            <person name="Wing R.A."/>
        </authorList>
    </citation>
    <scope>NUCLEOTIDE SEQUENCE [LARGE SCALE GENOMIC DNA]</scope>
    <source>
        <strain evidence="2">cv. OR44</strain>
    </source>
</reference>
<evidence type="ECO:0000313" key="2">
    <source>
        <dbReference type="EnsemblPlants" id="OMERI08G11240.1"/>
    </source>
</evidence>